<feature type="domain" description="Succinylglutamate desuccinylase/Aspartoacylase catalytic" evidence="5">
    <location>
        <begin position="49"/>
        <end position="234"/>
    </location>
</feature>
<accession>A0A1G9NRV0</accession>
<gene>
    <name evidence="6" type="ORF">SAMN04487971_1347</name>
</gene>
<keyword evidence="2" id="KW-0479">Metal-binding</keyword>
<evidence type="ECO:0000256" key="1">
    <source>
        <dbReference type="ARBA" id="ARBA00001947"/>
    </source>
</evidence>
<dbReference type="STRING" id="525640.SAMN04487971_1347"/>
<dbReference type="RefSeq" id="WP_090757466.1">
    <property type="nucleotide sequence ID" value="NZ_FNGE01000034.1"/>
</dbReference>
<protein>
    <recommendedName>
        <fullName evidence="5">Succinylglutamate desuccinylase/Aspartoacylase catalytic domain-containing protein</fullName>
    </recommendedName>
</protein>
<name>A0A1G9NRV0_9RHOB</name>
<dbReference type="CDD" id="cd06252">
    <property type="entry name" value="M14_ASTE_ASPA-like"/>
    <property type="match status" value="1"/>
</dbReference>
<dbReference type="InterPro" id="IPR053138">
    <property type="entry name" value="N-alpha-Ac-DABA_deacetylase"/>
</dbReference>
<evidence type="ECO:0000256" key="3">
    <source>
        <dbReference type="ARBA" id="ARBA00022801"/>
    </source>
</evidence>
<evidence type="ECO:0000313" key="6">
    <source>
        <dbReference type="EMBL" id="SDL89043.1"/>
    </source>
</evidence>
<dbReference type="InterPro" id="IPR043795">
    <property type="entry name" value="N-alpha-Ac-DABA-like"/>
</dbReference>
<evidence type="ECO:0000313" key="7">
    <source>
        <dbReference type="Proteomes" id="UP000199555"/>
    </source>
</evidence>
<reference evidence="7" key="1">
    <citation type="submission" date="2016-10" db="EMBL/GenBank/DDBJ databases">
        <authorList>
            <person name="Varghese N."/>
            <person name="Submissions S."/>
        </authorList>
    </citation>
    <scope>NUCLEOTIDE SEQUENCE [LARGE SCALE GENOMIC DNA]</scope>
    <source>
        <strain evidence="7">CGMCC 1.7655</strain>
    </source>
</reference>
<dbReference type="Proteomes" id="UP000199555">
    <property type="component" value="Unassembled WGS sequence"/>
</dbReference>
<dbReference type="PANTHER" id="PTHR37326:SF1">
    <property type="entry name" value="BLL3975 PROTEIN"/>
    <property type="match status" value="1"/>
</dbReference>
<proteinExistence type="predicted"/>
<dbReference type="SUPFAM" id="SSF53187">
    <property type="entry name" value="Zn-dependent exopeptidases"/>
    <property type="match status" value="1"/>
</dbReference>
<keyword evidence="4" id="KW-0862">Zinc</keyword>
<comment type="cofactor">
    <cofactor evidence="1">
        <name>Zn(2+)</name>
        <dbReference type="ChEBI" id="CHEBI:29105"/>
    </cofactor>
</comment>
<sequence>MIRYDTVACALDLDAPGKSWGWVELDHSDNDRDYSVIRSPLGVIRGGAGPAALITGGNHGDEYEGQIIARRLFEMLEPADVPGGLILMPALNMPAVLAARRVSPLDQGNMNRSFPGATGAGPTRALAGFVTAHLMPRAGLVIDLHSGGTNADYIDCAYLTLTGDAQTDRRNRTLAETFGLPWTVVVPPGNTGGDLDSAAHAAGCAMFSCELGGGGRVSRASLEAGWQGVLRLLAAQGVIGAEVARRLGAGTAPPTRFADLGAGSGHVTVMRQALAEPLVALGDRVAEGQPLAILRDLFDLDLPPQELAAPVAGVILVARRNALVRPGDHLFTVGPELDAAAVERMPG</sequence>
<dbReference type="OrthoDB" id="9782876at2"/>
<dbReference type="GO" id="GO:0016811">
    <property type="term" value="F:hydrolase activity, acting on carbon-nitrogen (but not peptide) bonds, in linear amides"/>
    <property type="evidence" value="ECO:0007669"/>
    <property type="project" value="InterPro"/>
</dbReference>
<evidence type="ECO:0000256" key="2">
    <source>
        <dbReference type="ARBA" id="ARBA00022723"/>
    </source>
</evidence>
<dbReference type="Gene3D" id="3.40.630.10">
    <property type="entry name" value="Zn peptidases"/>
    <property type="match status" value="1"/>
</dbReference>
<evidence type="ECO:0000259" key="5">
    <source>
        <dbReference type="Pfam" id="PF24827"/>
    </source>
</evidence>
<keyword evidence="7" id="KW-1185">Reference proteome</keyword>
<dbReference type="Pfam" id="PF24827">
    <property type="entry name" value="AstE_AspA_cat"/>
    <property type="match status" value="1"/>
</dbReference>
<dbReference type="GO" id="GO:0016788">
    <property type="term" value="F:hydrolase activity, acting on ester bonds"/>
    <property type="evidence" value="ECO:0007669"/>
    <property type="project" value="InterPro"/>
</dbReference>
<organism evidence="6 7">
    <name type="scientific">Paracoccus chinensis</name>
    <dbReference type="NCBI Taxonomy" id="525640"/>
    <lineage>
        <taxon>Bacteria</taxon>
        <taxon>Pseudomonadati</taxon>
        <taxon>Pseudomonadota</taxon>
        <taxon>Alphaproteobacteria</taxon>
        <taxon>Rhodobacterales</taxon>
        <taxon>Paracoccaceae</taxon>
        <taxon>Paracoccus</taxon>
    </lineage>
</organism>
<keyword evidence="3" id="KW-0378">Hydrolase</keyword>
<dbReference type="GO" id="GO:0046872">
    <property type="term" value="F:metal ion binding"/>
    <property type="evidence" value="ECO:0007669"/>
    <property type="project" value="UniProtKB-KW"/>
</dbReference>
<dbReference type="EMBL" id="FNGE01000034">
    <property type="protein sequence ID" value="SDL89043.1"/>
    <property type="molecule type" value="Genomic_DNA"/>
</dbReference>
<dbReference type="PANTHER" id="PTHR37326">
    <property type="entry name" value="BLL3975 PROTEIN"/>
    <property type="match status" value="1"/>
</dbReference>
<dbReference type="PIRSF" id="PIRSF039012">
    <property type="entry name" value="ASP"/>
    <property type="match status" value="1"/>
</dbReference>
<evidence type="ECO:0000256" key="4">
    <source>
        <dbReference type="ARBA" id="ARBA00022833"/>
    </source>
</evidence>
<dbReference type="AlphaFoldDB" id="A0A1G9NRV0"/>
<dbReference type="InterPro" id="IPR055438">
    <property type="entry name" value="AstE_AspA_cat"/>
</dbReference>